<dbReference type="EMBL" id="JAAGWB010000051">
    <property type="protein sequence ID" value="NEN52705.1"/>
    <property type="molecule type" value="Genomic_DNA"/>
</dbReference>
<organism evidence="14 16">
    <name type="scientific">Modestobacter muralis</name>
    <dbReference type="NCBI Taxonomy" id="1608614"/>
    <lineage>
        <taxon>Bacteria</taxon>
        <taxon>Bacillati</taxon>
        <taxon>Actinomycetota</taxon>
        <taxon>Actinomycetes</taxon>
        <taxon>Geodermatophilales</taxon>
        <taxon>Geodermatophilaceae</taxon>
        <taxon>Modestobacter</taxon>
    </lineage>
</organism>
<evidence type="ECO:0000256" key="2">
    <source>
        <dbReference type="ARBA" id="ARBA00005189"/>
    </source>
</evidence>
<evidence type="ECO:0000256" key="8">
    <source>
        <dbReference type="ARBA" id="ARBA00023098"/>
    </source>
</evidence>
<dbReference type="Pfam" id="PF03007">
    <property type="entry name" value="WS_DGAT_cat"/>
    <property type="match status" value="1"/>
</dbReference>
<evidence type="ECO:0000256" key="11">
    <source>
        <dbReference type="RuleBase" id="RU361241"/>
    </source>
</evidence>
<protein>
    <recommendedName>
        <fullName evidence="4 11">Diacylglycerol O-acyltransferase</fullName>
        <ecNumber evidence="4 11">2.3.1.20</ecNumber>
    </recommendedName>
</protein>
<evidence type="ECO:0000256" key="7">
    <source>
        <dbReference type="ARBA" id="ARBA00022798"/>
    </source>
</evidence>
<dbReference type="InterPro" id="IPR014292">
    <property type="entry name" value="Acyl_transf_WS/DGAT"/>
</dbReference>
<comment type="catalytic activity">
    <reaction evidence="10 11">
        <text>an acyl-CoA + a 1,2-diacyl-sn-glycerol = a triacyl-sn-glycerol + CoA</text>
        <dbReference type="Rhea" id="RHEA:10868"/>
        <dbReference type="ChEBI" id="CHEBI:17815"/>
        <dbReference type="ChEBI" id="CHEBI:57287"/>
        <dbReference type="ChEBI" id="CHEBI:58342"/>
        <dbReference type="ChEBI" id="CHEBI:64615"/>
        <dbReference type="EC" id="2.3.1.20"/>
    </reaction>
</comment>
<dbReference type="InterPro" id="IPR009721">
    <property type="entry name" value="O-acyltransferase_WSD1_C"/>
</dbReference>
<keyword evidence="9 11" id="KW-0012">Acyltransferase</keyword>
<comment type="caution">
    <text evidence="14">The sequence shown here is derived from an EMBL/GenBank/DDBJ whole genome shotgun (WGS) entry which is preliminary data.</text>
</comment>
<keyword evidence="16" id="KW-1185">Reference proteome</keyword>
<evidence type="ECO:0000256" key="1">
    <source>
        <dbReference type="ARBA" id="ARBA00004771"/>
    </source>
</evidence>
<dbReference type="RefSeq" id="WP_163612391.1">
    <property type="nucleotide sequence ID" value="NZ_JAAGWB010000051.1"/>
</dbReference>
<comment type="similarity">
    <text evidence="3 11">Belongs to the long-chain O-acyltransferase family.</text>
</comment>
<reference evidence="14 16" key="1">
    <citation type="submission" date="2020-01" db="EMBL/GenBank/DDBJ databases">
        <title>the WGS Modestobacter muralis CPCC 204518.</title>
        <authorList>
            <person name="Jiang Z."/>
        </authorList>
    </citation>
    <scope>NUCLEOTIDE SEQUENCE [LARGE SCALE GENOMIC DNA]</scope>
    <source>
        <strain evidence="14 16">DSM 100205</strain>
    </source>
</reference>
<keyword evidence="5 11" id="KW-0444">Lipid biosynthesis</keyword>
<dbReference type="SUPFAM" id="SSF52777">
    <property type="entry name" value="CoA-dependent acyltransferases"/>
    <property type="match status" value="1"/>
</dbReference>
<name>A0A6P0EX97_9ACTN</name>
<evidence type="ECO:0000259" key="13">
    <source>
        <dbReference type="Pfam" id="PF06974"/>
    </source>
</evidence>
<dbReference type="Proteomes" id="UP000471152">
    <property type="component" value="Unassembled WGS sequence"/>
</dbReference>
<evidence type="ECO:0000256" key="9">
    <source>
        <dbReference type="ARBA" id="ARBA00023315"/>
    </source>
</evidence>
<comment type="pathway">
    <text evidence="2">Lipid metabolism.</text>
</comment>
<evidence type="ECO:0000256" key="3">
    <source>
        <dbReference type="ARBA" id="ARBA00009587"/>
    </source>
</evidence>
<dbReference type="Pfam" id="PF06974">
    <property type="entry name" value="WS_DGAT_C"/>
    <property type="match status" value="1"/>
</dbReference>
<sequence>MVERLTALDASFLYLEEPGTPMHVGAVLVLDRPSGEFDHEALVELVRARLPLVPRYRQKVVEVPGHLANPAWVDDPDFDLGYHVRRSALPRPGTEEQLLDLVARLTARPLDRSRPLWEMYLVEGLAGDRTAVVTKTHPALVDGLGAIDIGQVILDPDPTAGTAPLPAADPWLPRRPPGPAALVWEAVEDYLRRPSDVLETARTAVGDVRATAFRWAGVAGGLAAALARTAVSPAPASSLNAPIGRQRRVAVARATLDDLRVVRAAHGGTVNDVLLSVVTGALREWLLSRGEPVVSSTSVRALVPVSVRGEDGAAAGEVRSFLVDLPVGEPNPRVRLTRISYAMRGVAPSGQSVGADTLSALSGFAPPTLHALGARAASGLSRRLFNLVVINVPGPQVPLYAGGARMAEVFPVVPLVRGQGLAIGLTSYDGTVYVGLNGDRDTVSDVDVLADLIEQEVAYLVETATGPAGGPTAGTGPAAR</sequence>
<evidence type="ECO:0000256" key="4">
    <source>
        <dbReference type="ARBA" id="ARBA00013244"/>
    </source>
</evidence>
<dbReference type="Proteomes" id="UP000468828">
    <property type="component" value="Unassembled WGS sequence"/>
</dbReference>
<evidence type="ECO:0000256" key="6">
    <source>
        <dbReference type="ARBA" id="ARBA00022679"/>
    </source>
</evidence>
<dbReference type="NCBIfam" id="TIGR02946">
    <property type="entry name" value="acyl_WS_DGAT"/>
    <property type="match status" value="1"/>
</dbReference>
<evidence type="ECO:0000256" key="10">
    <source>
        <dbReference type="ARBA" id="ARBA00048109"/>
    </source>
</evidence>
<gene>
    <name evidence="15" type="ORF">G3R41_17490</name>
    <name evidence="14" type="ORF">GCU67_16840</name>
</gene>
<reference evidence="15 17" key="2">
    <citation type="submission" date="2020-02" db="EMBL/GenBank/DDBJ databases">
        <title>The WGS of Modestobacter muralis DSM 100205.</title>
        <authorList>
            <person name="Jiang Z."/>
        </authorList>
    </citation>
    <scope>NUCLEOTIDE SEQUENCE [LARGE SCALE GENOMIC DNA]</scope>
    <source>
        <strain evidence="15 17">DSM 100205</strain>
    </source>
</reference>
<dbReference type="PANTHER" id="PTHR31650:SF1">
    <property type="entry name" value="WAX ESTER SYNTHASE_DIACYLGLYCEROL ACYLTRANSFERASE 4-RELATED"/>
    <property type="match status" value="1"/>
</dbReference>
<keyword evidence="6 11" id="KW-0808">Transferase</keyword>
<evidence type="ECO:0000256" key="5">
    <source>
        <dbReference type="ARBA" id="ARBA00022516"/>
    </source>
</evidence>
<dbReference type="GO" id="GO:0005886">
    <property type="term" value="C:plasma membrane"/>
    <property type="evidence" value="ECO:0007669"/>
    <property type="project" value="TreeGrafter"/>
</dbReference>
<accession>A0A6P0EX97</accession>
<dbReference type="InterPro" id="IPR004255">
    <property type="entry name" value="O-acyltransferase_WSD1_N"/>
</dbReference>
<dbReference type="UniPathway" id="UPA00282"/>
<evidence type="ECO:0000313" key="17">
    <source>
        <dbReference type="Proteomes" id="UP000471152"/>
    </source>
</evidence>
<dbReference type="EMBL" id="JAAGWH010000049">
    <property type="protein sequence ID" value="NEK95817.1"/>
    <property type="molecule type" value="Genomic_DNA"/>
</dbReference>
<keyword evidence="7 11" id="KW-0319">Glycerol metabolism</keyword>
<dbReference type="GO" id="GO:0004144">
    <property type="term" value="F:diacylglycerol O-acyltransferase activity"/>
    <property type="evidence" value="ECO:0007669"/>
    <property type="project" value="UniProtKB-EC"/>
</dbReference>
<dbReference type="PANTHER" id="PTHR31650">
    <property type="entry name" value="O-ACYLTRANSFERASE (WSD1-LIKE) FAMILY PROTEIN"/>
    <property type="match status" value="1"/>
</dbReference>
<dbReference type="GO" id="GO:0019432">
    <property type="term" value="P:triglyceride biosynthetic process"/>
    <property type="evidence" value="ECO:0007669"/>
    <property type="project" value="UniProtKB-UniPathway"/>
</dbReference>
<keyword evidence="8 11" id="KW-0443">Lipid metabolism</keyword>
<dbReference type="AlphaFoldDB" id="A0A6P0EX97"/>
<evidence type="ECO:0000313" key="14">
    <source>
        <dbReference type="EMBL" id="NEK95817.1"/>
    </source>
</evidence>
<feature type="domain" description="O-acyltransferase WSD1-like N-terminal" evidence="12">
    <location>
        <begin position="5"/>
        <end position="273"/>
    </location>
</feature>
<evidence type="ECO:0000313" key="16">
    <source>
        <dbReference type="Proteomes" id="UP000468828"/>
    </source>
</evidence>
<dbReference type="GO" id="GO:0071731">
    <property type="term" value="P:response to nitric oxide"/>
    <property type="evidence" value="ECO:0007669"/>
    <property type="project" value="TreeGrafter"/>
</dbReference>
<evidence type="ECO:0000313" key="15">
    <source>
        <dbReference type="EMBL" id="NEN52705.1"/>
    </source>
</evidence>
<evidence type="ECO:0000259" key="12">
    <source>
        <dbReference type="Pfam" id="PF03007"/>
    </source>
</evidence>
<feature type="domain" description="O-acyltransferase WSD1 C-terminal" evidence="13">
    <location>
        <begin position="320"/>
        <end position="457"/>
    </location>
</feature>
<dbReference type="InterPro" id="IPR045034">
    <property type="entry name" value="O-acyltransferase_WSD1-like"/>
</dbReference>
<comment type="pathway">
    <text evidence="1 11">Glycerolipid metabolism; triacylglycerol biosynthesis.</text>
</comment>
<dbReference type="GO" id="GO:0051701">
    <property type="term" value="P:biological process involved in interaction with host"/>
    <property type="evidence" value="ECO:0007669"/>
    <property type="project" value="TreeGrafter"/>
</dbReference>
<dbReference type="EC" id="2.3.1.20" evidence="4 11"/>
<dbReference type="GO" id="GO:0001666">
    <property type="term" value="P:response to hypoxia"/>
    <property type="evidence" value="ECO:0007669"/>
    <property type="project" value="TreeGrafter"/>
</dbReference>
<proteinExistence type="inferred from homology"/>
<dbReference type="GO" id="GO:0006071">
    <property type="term" value="P:glycerol metabolic process"/>
    <property type="evidence" value="ECO:0007669"/>
    <property type="project" value="UniProtKB-KW"/>
</dbReference>